<dbReference type="Gene3D" id="1.10.10.10">
    <property type="entry name" value="Winged helix-like DNA-binding domain superfamily/Winged helix DNA-binding domain"/>
    <property type="match status" value="1"/>
</dbReference>
<sequence length="190" mass="22269">MENLKVVLGIRDYTERKKFKEILRTMGILIVGEGEEIRALINLSSRVCPDLVILDEKLGTTKTLPYTKIFYESRLCPVILYVEQLEWEYLEDFKKGPTLSLLVKPVTALSLMGAIYTALTNFNTYLDLVTQKEDLEKRLEERRLIDRAKALLIQWENLTEDEAYRYLREESRKHNISMGKIAKKIIEMYT</sequence>
<dbReference type="InterPro" id="IPR005561">
    <property type="entry name" value="ANTAR"/>
</dbReference>
<evidence type="ECO:0000313" key="3">
    <source>
        <dbReference type="Proteomes" id="UP000604066"/>
    </source>
</evidence>
<protein>
    <submittedName>
        <fullName evidence="2">Response regulator NasT</fullName>
    </submittedName>
</protein>
<dbReference type="RefSeq" id="WP_028051434.1">
    <property type="nucleotide sequence ID" value="NZ_ATYG01000001.1"/>
</dbReference>
<organism evidence="2 3">
    <name type="scientific">Carboxydothermus ferrireducens DSM 11255</name>
    <dbReference type="NCBI Taxonomy" id="1119529"/>
    <lineage>
        <taxon>Bacteria</taxon>
        <taxon>Bacillati</taxon>
        <taxon>Bacillota</taxon>
        <taxon>Clostridia</taxon>
        <taxon>Thermoanaerobacterales</taxon>
        <taxon>Thermoanaerobacteraceae</taxon>
        <taxon>Carboxydothermus</taxon>
    </lineage>
</organism>
<reference evidence="2 3" key="1">
    <citation type="submission" date="2020-07" db="EMBL/GenBank/DDBJ databases">
        <title>Genomic Encyclopedia of Type Strains, Phase III (KMG-III): the genomes of soil and plant-associated and newly described type strains.</title>
        <authorList>
            <person name="Whitman W."/>
        </authorList>
    </citation>
    <scope>NUCLEOTIDE SEQUENCE [LARGE SCALE GENOMIC DNA]</scope>
    <source>
        <strain evidence="2 3">DSM 11255</strain>
    </source>
</reference>
<evidence type="ECO:0000313" key="2">
    <source>
        <dbReference type="EMBL" id="NYE56577.1"/>
    </source>
</evidence>
<dbReference type="Proteomes" id="UP000604066">
    <property type="component" value="Unassembled WGS sequence"/>
</dbReference>
<dbReference type="SUPFAM" id="SSF52172">
    <property type="entry name" value="CheY-like"/>
    <property type="match status" value="1"/>
</dbReference>
<dbReference type="InterPro" id="IPR036388">
    <property type="entry name" value="WH-like_DNA-bd_sf"/>
</dbReference>
<dbReference type="EMBL" id="JACCBS010000001">
    <property type="protein sequence ID" value="NYE56577.1"/>
    <property type="molecule type" value="Genomic_DNA"/>
</dbReference>
<proteinExistence type="predicted"/>
<accession>A0ABX2R9P6</accession>
<gene>
    <name evidence="2" type="ORF">HDG70_000283</name>
</gene>
<dbReference type="SMART" id="SM01012">
    <property type="entry name" value="ANTAR"/>
    <property type="match status" value="1"/>
</dbReference>
<evidence type="ECO:0000259" key="1">
    <source>
        <dbReference type="PROSITE" id="PS50921"/>
    </source>
</evidence>
<dbReference type="InterPro" id="IPR008327">
    <property type="entry name" value="Sig_transdc_resp-reg_antiterm"/>
</dbReference>
<comment type="caution">
    <text evidence="2">The sequence shown here is derived from an EMBL/GenBank/DDBJ whole genome shotgun (WGS) entry which is preliminary data.</text>
</comment>
<keyword evidence="3" id="KW-1185">Reference proteome</keyword>
<dbReference type="InterPro" id="IPR011006">
    <property type="entry name" value="CheY-like_superfamily"/>
</dbReference>
<dbReference type="PROSITE" id="PS50921">
    <property type="entry name" value="ANTAR"/>
    <property type="match status" value="1"/>
</dbReference>
<dbReference type="PIRSF" id="PIRSF036382">
    <property type="entry name" value="RR_antiterm"/>
    <property type="match status" value="1"/>
</dbReference>
<feature type="domain" description="ANTAR" evidence="1">
    <location>
        <begin position="125"/>
        <end position="186"/>
    </location>
</feature>
<dbReference type="Pfam" id="PF03861">
    <property type="entry name" value="ANTAR"/>
    <property type="match status" value="1"/>
</dbReference>
<name>A0ABX2R9P6_9THEO</name>